<keyword evidence="3" id="KW-1185">Reference proteome</keyword>
<dbReference type="AlphaFoldDB" id="A0A219ARQ1"/>
<reference evidence="2 3" key="1">
    <citation type="journal article" date="2016" name="PLoS Pathog.">
        <title>Biosynthesis of antibiotic leucinostatins in bio-control fungus Purpureocillium lilacinum and their inhibition on phytophthora revealed by genome mining.</title>
        <authorList>
            <person name="Wang G."/>
            <person name="Liu Z."/>
            <person name="Lin R."/>
            <person name="Li E."/>
            <person name="Mao Z."/>
            <person name="Ling J."/>
            <person name="Yang Y."/>
            <person name="Yin W.B."/>
            <person name="Xie B."/>
        </authorList>
    </citation>
    <scope>NUCLEOTIDE SEQUENCE [LARGE SCALE GENOMIC DNA]</scope>
    <source>
        <strain evidence="2">170</strain>
    </source>
</reference>
<comment type="caution">
    <text evidence="2">The sequence shown here is derived from an EMBL/GenBank/DDBJ whole genome shotgun (WGS) entry which is preliminary data.</text>
</comment>
<accession>A0A219ARQ1</accession>
<feature type="region of interest" description="Disordered" evidence="1">
    <location>
        <begin position="26"/>
        <end position="61"/>
    </location>
</feature>
<organism evidence="2 3">
    <name type="scientific">Pochonia chlamydosporia 170</name>
    <dbReference type="NCBI Taxonomy" id="1380566"/>
    <lineage>
        <taxon>Eukaryota</taxon>
        <taxon>Fungi</taxon>
        <taxon>Dikarya</taxon>
        <taxon>Ascomycota</taxon>
        <taxon>Pezizomycotina</taxon>
        <taxon>Sordariomycetes</taxon>
        <taxon>Hypocreomycetidae</taxon>
        <taxon>Hypocreales</taxon>
        <taxon>Clavicipitaceae</taxon>
        <taxon>Pochonia</taxon>
    </lineage>
</organism>
<dbReference type="EMBL" id="LSBJ02000004">
    <property type="protein sequence ID" value="OWT42994.1"/>
    <property type="molecule type" value="Genomic_DNA"/>
</dbReference>
<gene>
    <name evidence="2" type="ORF">VFPPC_17813</name>
</gene>
<feature type="compositionally biased region" description="Basic residues" evidence="1">
    <location>
        <begin position="33"/>
        <end position="43"/>
    </location>
</feature>
<proteinExistence type="predicted"/>
<dbReference type="GeneID" id="33936724"/>
<dbReference type="KEGG" id="pchm:VFPPC_17813"/>
<feature type="compositionally biased region" description="Polar residues" evidence="1">
    <location>
        <begin position="47"/>
        <end position="61"/>
    </location>
</feature>
<evidence type="ECO:0000313" key="2">
    <source>
        <dbReference type="EMBL" id="OWT42994.1"/>
    </source>
</evidence>
<protein>
    <submittedName>
        <fullName evidence="2">Uncharacterized protein</fullName>
    </submittedName>
</protein>
<evidence type="ECO:0000313" key="3">
    <source>
        <dbReference type="Proteomes" id="UP000078397"/>
    </source>
</evidence>
<sequence length="61" mass="7237">MSSTRYQRHQAVCVNRSSLPSQYTTYNQWLPRARNRRPKKRPKFQSPGVSRSPDSQFNTPR</sequence>
<evidence type="ECO:0000256" key="1">
    <source>
        <dbReference type="SAM" id="MobiDB-lite"/>
    </source>
</evidence>
<dbReference type="RefSeq" id="XP_022285452.1">
    <property type="nucleotide sequence ID" value="XM_022429494.1"/>
</dbReference>
<name>A0A219ARQ1_METCM</name>
<dbReference type="Proteomes" id="UP000078397">
    <property type="component" value="Unassembled WGS sequence"/>
</dbReference>